<gene>
    <name evidence="6" type="primary">rpoE</name>
    <name evidence="9" type="ORF">FYJ61_00820</name>
</gene>
<comment type="caution">
    <text evidence="9">The sequence shown here is derived from an EMBL/GenBank/DDBJ whole genome shotgun (WGS) entry which is preliminary data.</text>
</comment>
<feature type="region of interest" description="Disordered" evidence="7">
    <location>
        <begin position="117"/>
        <end position="193"/>
    </location>
</feature>
<proteinExistence type="inferred from homology"/>
<keyword evidence="5 6" id="KW-0804">Transcription</keyword>
<organism evidence="9 10">
    <name type="scientific">Lactobacillus equicursoris</name>
    <dbReference type="NCBI Taxonomy" id="420645"/>
    <lineage>
        <taxon>Bacteria</taxon>
        <taxon>Bacillati</taxon>
        <taxon>Bacillota</taxon>
        <taxon>Bacilli</taxon>
        <taxon>Lactobacillales</taxon>
        <taxon>Lactobacillaceae</taxon>
        <taxon>Lactobacillus</taxon>
    </lineage>
</organism>
<feature type="compositionally biased region" description="Acidic residues" evidence="7">
    <location>
        <begin position="183"/>
        <end position="193"/>
    </location>
</feature>
<evidence type="ECO:0000259" key="8">
    <source>
        <dbReference type="PROSITE" id="PS51913"/>
    </source>
</evidence>
<evidence type="ECO:0000256" key="2">
    <source>
        <dbReference type="ARBA" id="ARBA00022478"/>
    </source>
</evidence>
<evidence type="ECO:0000256" key="6">
    <source>
        <dbReference type="HAMAP-Rule" id="MF_00357"/>
    </source>
</evidence>
<comment type="similarity">
    <text evidence="1 6">Belongs to the RpoE family.</text>
</comment>
<dbReference type="HAMAP" id="MF_00357">
    <property type="entry name" value="RNApol_bact_RpoE"/>
    <property type="match status" value="1"/>
</dbReference>
<dbReference type="InterPro" id="IPR007759">
    <property type="entry name" value="Asxl_HARE-HTH"/>
</dbReference>
<keyword evidence="2 6" id="KW-0240">DNA-directed RNA polymerase</keyword>
<evidence type="ECO:0000256" key="3">
    <source>
        <dbReference type="ARBA" id="ARBA00022679"/>
    </source>
</evidence>
<dbReference type="Pfam" id="PF05066">
    <property type="entry name" value="HARE-HTH"/>
    <property type="match status" value="1"/>
</dbReference>
<evidence type="ECO:0000256" key="1">
    <source>
        <dbReference type="ARBA" id="ARBA00009828"/>
    </source>
</evidence>
<keyword evidence="3 6" id="KW-0808">Transferase</keyword>
<evidence type="ECO:0000256" key="4">
    <source>
        <dbReference type="ARBA" id="ARBA00022695"/>
    </source>
</evidence>
<dbReference type="NCBIfam" id="TIGR04567">
    <property type="entry name" value="RNAP_delt_lowGC"/>
    <property type="match status" value="1"/>
</dbReference>
<dbReference type="PROSITE" id="PS51913">
    <property type="entry name" value="HTH_HARE"/>
    <property type="match status" value="1"/>
</dbReference>
<dbReference type="Proteomes" id="UP000452141">
    <property type="component" value="Unassembled WGS sequence"/>
</dbReference>
<feature type="compositionally biased region" description="Acidic residues" evidence="7">
    <location>
        <begin position="118"/>
        <end position="172"/>
    </location>
</feature>
<comment type="function">
    <text evidence="6">Participates in both the initiation and recycling phases of transcription. In the presence of the delta subunit, RNAP displays an increased specificity of transcription, a decreased affinity for nucleic acids, and an increased efficiency of RNA synthesis because of enhanced recycling.</text>
</comment>
<evidence type="ECO:0000313" key="10">
    <source>
        <dbReference type="Proteomes" id="UP000452141"/>
    </source>
</evidence>
<protein>
    <recommendedName>
        <fullName evidence="6">Probable DNA-directed RNA polymerase subunit delta</fullName>
    </recommendedName>
    <alternativeName>
        <fullName evidence="6">RNAP delta factor</fullName>
    </alternativeName>
</protein>
<reference evidence="9 10" key="1">
    <citation type="submission" date="2019-08" db="EMBL/GenBank/DDBJ databases">
        <title>In-depth cultivation of the pig gut microbiome towards novel bacterial diversity and tailored functional studies.</title>
        <authorList>
            <person name="Wylensek D."/>
            <person name="Hitch T.C.A."/>
            <person name="Clavel T."/>
        </authorList>
    </citation>
    <scope>NUCLEOTIDE SEQUENCE [LARGE SCALE GENOMIC DNA]</scope>
    <source>
        <strain evidence="9 10">WCA-470BD-2E</strain>
    </source>
</reference>
<dbReference type="GO" id="GO:0003899">
    <property type="term" value="F:DNA-directed RNA polymerase activity"/>
    <property type="evidence" value="ECO:0007669"/>
    <property type="project" value="UniProtKB-UniRule"/>
</dbReference>
<sequence>MGLADFKDVDRNELSMIEVAHAILEDRGERMAFADIVNEVQKYLNKSDEEIRERLPQFYTDMNTDGRFISMGENVWALRTWFKFEAVDEEVDHPEDDGDEASTRKHHKKVNAFLATTEGDDVIDYENDDPEDEDLDADSDDDDADDDDTSSDDYDYDDDYDDNEDDEEEDSLPDGIEGQLSQLDDDDDEEEEE</sequence>
<evidence type="ECO:0000256" key="5">
    <source>
        <dbReference type="ARBA" id="ARBA00023163"/>
    </source>
</evidence>
<keyword evidence="4 6" id="KW-0548">Nucleotidyltransferase</keyword>
<dbReference type="EMBL" id="VUMW01000001">
    <property type="protein sequence ID" value="MST79048.1"/>
    <property type="molecule type" value="Genomic_DNA"/>
</dbReference>
<dbReference type="GO" id="GO:0006355">
    <property type="term" value="P:regulation of DNA-templated transcription"/>
    <property type="evidence" value="ECO:0007669"/>
    <property type="project" value="UniProtKB-UniRule"/>
</dbReference>
<evidence type="ECO:0000256" key="7">
    <source>
        <dbReference type="SAM" id="MobiDB-lite"/>
    </source>
</evidence>
<dbReference type="Gene3D" id="1.10.10.1250">
    <property type="entry name" value="RNA polymerase, subunit delta, N-terminal domain"/>
    <property type="match status" value="1"/>
</dbReference>
<accession>A0A844FKZ3</accession>
<name>A0A844FKZ3_9LACO</name>
<dbReference type="AlphaFoldDB" id="A0A844FKZ3"/>
<comment type="subunit">
    <text evidence="6">RNAP is composed of a core of 2 alpha, a beta and a beta' subunits. The core is associated with a delta subunit and one of several sigma factors.</text>
</comment>
<dbReference type="InterPro" id="IPR038087">
    <property type="entry name" value="RNAP_delta_N_dom_sf"/>
</dbReference>
<dbReference type="GO" id="GO:0006351">
    <property type="term" value="P:DNA-templated transcription"/>
    <property type="evidence" value="ECO:0007669"/>
    <property type="project" value="InterPro"/>
</dbReference>
<evidence type="ECO:0000313" key="9">
    <source>
        <dbReference type="EMBL" id="MST79048.1"/>
    </source>
</evidence>
<dbReference type="RefSeq" id="WP_326832044.1">
    <property type="nucleotide sequence ID" value="NZ_VUMW01000001.1"/>
</dbReference>
<feature type="domain" description="HTH HARE-type" evidence="8">
    <location>
        <begin position="14"/>
        <end position="81"/>
    </location>
</feature>
<dbReference type="InterPro" id="IPR029757">
    <property type="entry name" value="RpoE"/>
</dbReference>
<dbReference type="GO" id="GO:0000428">
    <property type="term" value="C:DNA-directed RNA polymerase complex"/>
    <property type="evidence" value="ECO:0007669"/>
    <property type="project" value="UniProtKB-KW"/>
</dbReference>